<keyword evidence="7" id="KW-1185">Reference proteome</keyword>
<dbReference type="InterPro" id="IPR044674">
    <property type="entry name" value="EDEM1/2/3"/>
</dbReference>
<gene>
    <name evidence="6" type="ORF">GTS_40320</name>
</gene>
<dbReference type="GO" id="GO:0005975">
    <property type="term" value="P:carbohydrate metabolic process"/>
    <property type="evidence" value="ECO:0007669"/>
    <property type="project" value="InterPro"/>
</dbReference>
<dbReference type="InterPro" id="IPR001382">
    <property type="entry name" value="Glyco_hydro_47"/>
</dbReference>
<dbReference type="InterPro" id="IPR006311">
    <property type="entry name" value="TAT_signal"/>
</dbReference>
<dbReference type="Proteomes" id="UP000298860">
    <property type="component" value="Unassembled WGS sequence"/>
</dbReference>
<dbReference type="PANTHER" id="PTHR45679">
    <property type="entry name" value="ER DEGRADATION-ENHANCING ALPHA-MANNOSIDASE-LIKE PROTEIN 2"/>
    <property type="match status" value="1"/>
</dbReference>
<dbReference type="AlphaFoldDB" id="A0A4D4JDF6"/>
<comment type="similarity">
    <text evidence="2">Belongs to the glycosyl hydrolase 47 family.</text>
</comment>
<dbReference type="PANTHER" id="PTHR45679:SF5">
    <property type="entry name" value="ER DEGRADATION-ENHANCING ALPHA-MANNOSIDASE-LIKE PROTEIN 1"/>
    <property type="match status" value="1"/>
</dbReference>
<keyword evidence="4" id="KW-0325">Glycoprotein</keyword>
<dbReference type="GO" id="GO:0005509">
    <property type="term" value="F:calcium ion binding"/>
    <property type="evidence" value="ECO:0007669"/>
    <property type="project" value="InterPro"/>
</dbReference>
<proteinExistence type="inferred from homology"/>
<dbReference type="Pfam" id="PF01532">
    <property type="entry name" value="Glyco_hydro_47"/>
    <property type="match status" value="1"/>
</dbReference>
<dbReference type="GO" id="GO:0004571">
    <property type="term" value="F:mannosyl-oligosaccharide 1,2-alpha-mannosidase activity"/>
    <property type="evidence" value="ECO:0007669"/>
    <property type="project" value="InterPro"/>
</dbReference>
<dbReference type="EMBL" id="BJFL01000024">
    <property type="protein sequence ID" value="GDY32399.1"/>
    <property type="molecule type" value="Genomic_DNA"/>
</dbReference>
<sequence>MTTSRYGTSIHPSAPNLSRRRLLGALGAAGAAAGLATLSGPTALAATPGAAEPAAGADWAAVAEDVRTEFRWAWRNYVARALGYDQILPVSGGHSDFFAAGHSVGLSLIEALDTLWVMGLDDELAQAISWIRRNLPNFDIDAPFQVFEATIRVVGGLAAGYSVTGEPLLLRLAVDLADRLLPAFTKSPTGLPYRFANLHTGAVSGPSTNLAEIGTYLPEFGMLSTWTGDAKYHDAAKQALRAAWDRRTALNLLPYGINAETGQWTTATATIGPPADSFYEYLWGGYRLFGDTELLGWYRAATAAILRYQSDMVRGNLWFAQVDAHTGKKVDTSQSELAAFYAGLLSNSGHAAPAAAYQASWSAVQERYGVLPEGIDYTNLKATSRGNALRPEFVDSALKLWINTRDERYRQQAYTHYRNMKRTSKVAYGYTVLDDVTSNPPVRGDFCPGYWWAEQTKYYWLIFSDTDRFDYANNFLSTEGKILLGARR</sequence>
<comment type="subcellular location">
    <subcellularLocation>
        <location evidence="1">Endoplasmic reticulum</location>
    </subcellularLocation>
</comment>
<reference evidence="7" key="1">
    <citation type="submission" date="2019-04" db="EMBL/GenBank/DDBJ databases">
        <title>Draft genome sequence of Pseudonocardiaceae bacterium SL3-2-4.</title>
        <authorList>
            <person name="Ningsih F."/>
            <person name="Yokota A."/>
            <person name="Sakai Y."/>
            <person name="Nanatani K."/>
            <person name="Yabe S."/>
            <person name="Oetari A."/>
            <person name="Sjamsuridzal W."/>
        </authorList>
    </citation>
    <scope>NUCLEOTIDE SEQUENCE [LARGE SCALE GENOMIC DNA]</scope>
    <source>
        <strain evidence="7">SL3-2-4</strain>
    </source>
</reference>
<keyword evidence="3" id="KW-0256">Endoplasmic reticulum</keyword>
<feature type="signal peptide" evidence="5">
    <location>
        <begin position="1"/>
        <end position="45"/>
    </location>
</feature>
<evidence type="ECO:0000313" key="7">
    <source>
        <dbReference type="Proteomes" id="UP000298860"/>
    </source>
</evidence>
<evidence type="ECO:0000256" key="4">
    <source>
        <dbReference type="ARBA" id="ARBA00023180"/>
    </source>
</evidence>
<accession>A0A4D4JDF6</accession>
<keyword evidence="5" id="KW-0732">Signal</keyword>
<dbReference type="SUPFAM" id="SSF48225">
    <property type="entry name" value="Seven-hairpin glycosidases"/>
    <property type="match status" value="1"/>
</dbReference>
<evidence type="ECO:0008006" key="8">
    <source>
        <dbReference type="Google" id="ProtNLM"/>
    </source>
</evidence>
<dbReference type="GO" id="GO:0016020">
    <property type="term" value="C:membrane"/>
    <property type="evidence" value="ECO:0007669"/>
    <property type="project" value="InterPro"/>
</dbReference>
<feature type="chain" id="PRO_5020858568" description="Mannosyl-oligosaccharide alpha-1,2-mannosidase" evidence="5">
    <location>
        <begin position="46"/>
        <end position="488"/>
    </location>
</feature>
<comment type="caution">
    <text evidence="6">The sequence shown here is derived from an EMBL/GenBank/DDBJ whole genome shotgun (WGS) entry which is preliminary data.</text>
</comment>
<evidence type="ECO:0000256" key="5">
    <source>
        <dbReference type="SAM" id="SignalP"/>
    </source>
</evidence>
<protein>
    <recommendedName>
        <fullName evidence="8">Mannosyl-oligosaccharide alpha-1,2-mannosidase</fullName>
    </recommendedName>
</protein>
<dbReference type="GO" id="GO:1904380">
    <property type="term" value="P:endoplasmic reticulum mannose trimming"/>
    <property type="evidence" value="ECO:0007669"/>
    <property type="project" value="InterPro"/>
</dbReference>
<dbReference type="Gene3D" id="1.50.10.10">
    <property type="match status" value="1"/>
</dbReference>
<organism evidence="6 7">
    <name type="scientific">Gandjariella thermophila</name>
    <dbReference type="NCBI Taxonomy" id="1931992"/>
    <lineage>
        <taxon>Bacteria</taxon>
        <taxon>Bacillati</taxon>
        <taxon>Actinomycetota</taxon>
        <taxon>Actinomycetes</taxon>
        <taxon>Pseudonocardiales</taxon>
        <taxon>Pseudonocardiaceae</taxon>
        <taxon>Gandjariella</taxon>
    </lineage>
</organism>
<evidence type="ECO:0000313" key="6">
    <source>
        <dbReference type="EMBL" id="GDY32399.1"/>
    </source>
</evidence>
<evidence type="ECO:0000256" key="3">
    <source>
        <dbReference type="ARBA" id="ARBA00022824"/>
    </source>
</evidence>
<dbReference type="PROSITE" id="PS51318">
    <property type="entry name" value="TAT"/>
    <property type="match status" value="1"/>
</dbReference>
<dbReference type="PRINTS" id="PR00747">
    <property type="entry name" value="GLYHDRLASE47"/>
</dbReference>
<dbReference type="InterPro" id="IPR036026">
    <property type="entry name" value="Seven-hairpin_glycosidases"/>
</dbReference>
<dbReference type="InterPro" id="IPR012341">
    <property type="entry name" value="6hp_glycosidase-like_sf"/>
</dbReference>
<evidence type="ECO:0000256" key="2">
    <source>
        <dbReference type="ARBA" id="ARBA00007658"/>
    </source>
</evidence>
<evidence type="ECO:0000256" key="1">
    <source>
        <dbReference type="ARBA" id="ARBA00004240"/>
    </source>
</evidence>
<dbReference type="RefSeq" id="WP_192909647.1">
    <property type="nucleotide sequence ID" value="NZ_BJFL01000024.1"/>
</dbReference>
<name>A0A4D4JDF6_9PSEU</name>